<dbReference type="AlphaFoldDB" id="A0A2P2PWQ1"/>
<sequence length="49" mass="5673">MKSKKFSYQTSRSSTRTMLFFKCETGAKKTDGQKCTPQEQYKASQRNNS</sequence>
<reference evidence="2" key="1">
    <citation type="submission" date="2018-02" db="EMBL/GenBank/DDBJ databases">
        <title>Rhizophora mucronata_Transcriptome.</title>
        <authorList>
            <person name="Meera S.P."/>
            <person name="Sreeshan A."/>
            <person name="Augustine A."/>
        </authorList>
    </citation>
    <scope>NUCLEOTIDE SEQUENCE</scope>
    <source>
        <tissue evidence="2">Leaf</tissue>
    </source>
</reference>
<protein>
    <submittedName>
        <fullName evidence="2">Uncharacterized protein</fullName>
    </submittedName>
</protein>
<accession>A0A2P2PWQ1</accession>
<feature type="region of interest" description="Disordered" evidence="1">
    <location>
        <begin position="28"/>
        <end position="49"/>
    </location>
</feature>
<dbReference type="EMBL" id="GGEC01078684">
    <property type="protein sequence ID" value="MBX59168.1"/>
    <property type="molecule type" value="Transcribed_RNA"/>
</dbReference>
<feature type="compositionally biased region" description="Polar residues" evidence="1">
    <location>
        <begin position="33"/>
        <end position="49"/>
    </location>
</feature>
<name>A0A2P2PWQ1_RHIMU</name>
<proteinExistence type="predicted"/>
<organism evidence="2">
    <name type="scientific">Rhizophora mucronata</name>
    <name type="common">Asiatic mangrove</name>
    <dbReference type="NCBI Taxonomy" id="61149"/>
    <lineage>
        <taxon>Eukaryota</taxon>
        <taxon>Viridiplantae</taxon>
        <taxon>Streptophyta</taxon>
        <taxon>Embryophyta</taxon>
        <taxon>Tracheophyta</taxon>
        <taxon>Spermatophyta</taxon>
        <taxon>Magnoliopsida</taxon>
        <taxon>eudicotyledons</taxon>
        <taxon>Gunneridae</taxon>
        <taxon>Pentapetalae</taxon>
        <taxon>rosids</taxon>
        <taxon>fabids</taxon>
        <taxon>Malpighiales</taxon>
        <taxon>Rhizophoraceae</taxon>
        <taxon>Rhizophora</taxon>
    </lineage>
</organism>
<evidence type="ECO:0000256" key="1">
    <source>
        <dbReference type="SAM" id="MobiDB-lite"/>
    </source>
</evidence>
<evidence type="ECO:0000313" key="2">
    <source>
        <dbReference type="EMBL" id="MBX59168.1"/>
    </source>
</evidence>